<dbReference type="Pfam" id="PF07494">
    <property type="entry name" value="Reg_prop"/>
    <property type="match status" value="1"/>
</dbReference>
<dbReference type="Pfam" id="PF07730">
    <property type="entry name" value="HisKA_3"/>
    <property type="match status" value="1"/>
</dbReference>
<dbReference type="RefSeq" id="WP_200981167.1">
    <property type="nucleotide sequence ID" value="NZ_CP064654.1"/>
</dbReference>
<dbReference type="Gene3D" id="2.60.40.10">
    <property type="entry name" value="Immunoglobulins"/>
    <property type="match status" value="1"/>
</dbReference>
<dbReference type="GO" id="GO:0046983">
    <property type="term" value="F:protein dimerization activity"/>
    <property type="evidence" value="ECO:0007669"/>
    <property type="project" value="InterPro"/>
</dbReference>
<dbReference type="KEGG" id="qso:IRL76_09765"/>
<feature type="domain" description="Histidine kinase/HSP90-like ATPase" evidence="6">
    <location>
        <begin position="891"/>
        <end position="988"/>
    </location>
</feature>
<evidence type="ECO:0000313" key="8">
    <source>
        <dbReference type="Proteomes" id="UP000594459"/>
    </source>
</evidence>
<evidence type="ECO:0000256" key="3">
    <source>
        <dbReference type="ARBA" id="ARBA00023012"/>
    </source>
</evidence>
<reference evidence="7 8" key="1">
    <citation type="submission" date="2020-11" db="EMBL/GenBank/DDBJ databases">
        <title>The genome sequence of Erythrobacter sp. 6D36.</title>
        <authorList>
            <person name="Liu Y."/>
        </authorList>
    </citation>
    <scope>NUCLEOTIDE SEQUENCE [LARGE SCALE GENOMIC DNA]</scope>
    <source>
        <strain evidence="7 8">6D36</strain>
    </source>
</reference>
<dbReference type="InterPro" id="IPR050482">
    <property type="entry name" value="Sensor_HK_TwoCompSys"/>
</dbReference>
<dbReference type="InterPro" id="IPR013783">
    <property type="entry name" value="Ig-like_fold"/>
</dbReference>
<dbReference type="CDD" id="cd16917">
    <property type="entry name" value="HATPase_UhpB-NarQ-NarX-like"/>
    <property type="match status" value="1"/>
</dbReference>
<dbReference type="PANTHER" id="PTHR24421">
    <property type="entry name" value="NITRATE/NITRITE SENSOR PROTEIN NARX-RELATED"/>
    <property type="match status" value="1"/>
</dbReference>
<dbReference type="Pfam" id="PF02518">
    <property type="entry name" value="HATPase_c"/>
    <property type="match status" value="1"/>
</dbReference>
<sequence length="992" mass="108283">MNAARLALAGFALLFSAVLWGPAADARGDSAAPPLRGFKLRHWSLEEGAPSRINAIVQSHDGFLWLGGVDGLFRFDGVTFERIGSAPPGPNRIVVARLLAARDGAIWIGLARRRGMLVWRNGQLIDPGMPNPSREVNDIVEGPDGAIWVSRGGRSNKGLARWKDGRWTEFDATSGLPDKAVWQPFFASDGTLWLTIEDMVLRKRPGRARFEPTGIATAPRATLAEAPDGTIWLLDKQQARAIARKGEVIGNGRQFAAPFAIRTLFDQKGAFWAVTWSDGAFMIEHPERITGNHPAVPMHVLNTSNGLLSDPVRALFEDREGNIWIGGELGLNMLRRVPITAAEGISADPAINHMLAADRDGIVYIADDRTVYLVAPGAKPVPALRSSVQIEAICAAQAGGVWIIQRGNAMRLEETRVLGAFALPRDFVANSCGEDAHGRVWLPALGMGLYVLKGGRASPVAAVNGIEQLPGNVAIMPDGRAVVHFRGKAPSQTRLPFLALTDASVPSDGVEGLLQGRRTLFTSGRAGLTAPLLPGSPLLSWRDYPWASSLNGMVQTAAGDTWVIGDMGIMRMSSAGLDNALARPGAPLAYRVFDFRDGMDSFVQKSAGAQIVAGRDGRIWFATRDSVLSIDPTLIRTNIVSPSTIIRGIRMDSELLRPSEISRIAAGTTALAIEYTATSLAVPERVRFRYRLLGLGEEWIDAGNRRSANFSGLGPGEYRFELLAANEDDVWSKQPAVLEFTIARTFYQTWWFRLALTIAIGGLLYTLYAMRLRQVSRRIRNRMLARTEERERIARELHDTMIQGVQGLILRFQAVADRFSDDPEAQAILQPALERAEEVLIEGRERVTELRLPRLRNFHADLVRLLENPIYPQERIAPLHVARNVRPIADGIIDDLLAVLGEALGNAACHSQASRIEAGVRYGKWAFAAYVRDNGIGMHEEIIASGGKPGHFGLLGMRERIEAIGGKLVVESATGFGTIVELQLPARIAYAK</sequence>
<dbReference type="SMART" id="SM00387">
    <property type="entry name" value="HATPase_c"/>
    <property type="match status" value="1"/>
</dbReference>
<keyword evidence="5" id="KW-0732">Signal</keyword>
<dbReference type="GO" id="GO:0016020">
    <property type="term" value="C:membrane"/>
    <property type="evidence" value="ECO:0007669"/>
    <property type="project" value="InterPro"/>
</dbReference>
<feature type="transmembrane region" description="Helical" evidence="4">
    <location>
        <begin position="750"/>
        <end position="770"/>
    </location>
</feature>
<dbReference type="InterPro" id="IPR003594">
    <property type="entry name" value="HATPase_dom"/>
</dbReference>
<feature type="chain" id="PRO_5032914430" description="Histidine kinase/HSP90-like ATPase domain-containing protein" evidence="5">
    <location>
        <begin position="24"/>
        <end position="992"/>
    </location>
</feature>
<protein>
    <recommendedName>
        <fullName evidence="6">Histidine kinase/HSP90-like ATPase domain-containing protein</fullName>
    </recommendedName>
</protein>
<evidence type="ECO:0000256" key="5">
    <source>
        <dbReference type="SAM" id="SignalP"/>
    </source>
</evidence>
<keyword evidence="4" id="KW-0472">Membrane</keyword>
<dbReference type="EMBL" id="CP064654">
    <property type="protein sequence ID" value="QPC98160.1"/>
    <property type="molecule type" value="Genomic_DNA"/>
</dbReference>
<feature type="signal peptide" evidence="5">
    <location>
        <begin position="1"/>
        <end position="23"/>
    </location>
</feature>
<dbReference type="Gene3D" id="2.130.10.10">
    <property type="entry name" value="YVTN repeat-like/Quinoprotein amine dehydrogenase"/>
    <property type="match status" value="2"/>
</dbReference>
<accession>A0A7S8IUA9</accession>
<dbReference type="AlphaFoldDB" id="A0A7S8IUA9"/>
<dbReference type="Proteomes" id="UP000594459">
    <property type="component" value="Chromosome"/>
</dbReference>
<dbReference type="SUPFAM" id="SSF63829">
    <property type="entry name" value="Calcium-dependent phosphotriesterase"/>
    <property type="match status" value="1"/>
</dbReference>
<keyword evidence="1" id="KW-0808">Transferase</keyword>
<dbReference type="InterPro" id="IPR011123">
    <property type="entry name" value="Y_Y_Y"/>
</dbReference>
<organism evidence="7 8">
    <name type="scientific">Qipengyuania soli</name>
    <dbReference type="NCBI Taxonomy" id="2782568"/>
    <lineage>
        <taxon>Bacteria</taxon>
        <taxon>Pseudomonadati</taxon>
        <taxon>Pseudomonadota</taxon>
        <taxon>Alphaproteobacteria</taxon>
        <taxon>Sphingomonadales</taxon>
        <taxon>Erythrobacteraceae</taxon>
        <taxon>Qipengyuania</taxon>
    </lineage>
</organism>
<name>A0A7S8IUA9_9SPHN</name>
<dbReference type="Gene3D" id="3.30.565.10">
    <property type="entry name" value="Histidine kinase-like ATPase, C-terminal domain"/>
    <property type="match status" value="1"/>
</dbReference>
<proteinExistence type="predicted"/>
<dbReference type="Pfam" id="PF07495">
    <property type="entry name" value="Y_Y_Y"/>
    <property type="match status" value="1"/>
</dbReference>
<evidence type="ECO:0000256" key="4">
    <source>
        <dbReference type="SAM" id="Phobius"/>
    </source>
</evidence>
<keyword evidence="3" id="KW-0902">Two-component regulatory system</keyword>
<evidence type="ECO:0000256" key="2">
    <source>
        <dbReference type="ARBA" id="ARBA00022777"/>
    </source>
</evidence>
<keyword evidence="4" id="KW-0812">Transmembrane</keyword>
<keyword evidence="8" id="KW-1185">Reference proteome</keyword>
<evidence type="ECO:0000313" key="7">
    <source>
        <dbReference type="EMBL" id="QPC98160.1"/>
    </source>
</evidence>
<keyword evidence="4" id="KW-1133">Transmembrane helix</keyword>
<evidence type="ECO:0000259" key="6">
    <source>
        <dbReference type="SMART" id="SM00387"/>
    </source>
</evidence>
<dbReference type="SUPFAM" id="SSF55874">
    <property type="entry name" value="ATPase domain of HSP90 chaperone/DNA topoisomerase II/histidine kinase"/>
    <property type="match status" value="1"/>
</dbReference>
<evidence type="ECO:0000256" key="1">
    <source>
        <dbReference type="ARBA" id="ARBA00022679"/>
    </source>
</evidence>
<dbReference type="GO" id="GO:0000155">
    <property type="term" value="F:phosphorelay sensor kinase activity"/>
    <property type="evidence" value="ECO:0007669"/>
    <property type="project" value="InterPro"/>
</dbReference>
<keyword evidence="2" id="KW-0418">Kinase</keyword>
<dbReference type="Gene3D" id="1.20.5.1930">
    <property type="match status" value="1"/>
</dbReference>
<dbReference type="InterPro" id="IPR011712">
    <property type="entry name" value="Sig_transdc_His_kin_sub3_dim/P"/>
</dbReference>
<gene>
    <name evidence="7" type="ORF">IRL76_09765</name>
</gene>
<dbReference type="InterPro" id="IPR015943">
    <property type="entry name" value="WD40/YVTN_repeat-like_dom_sf"/>
</dbReference>
<dbReference type="InterPro" id="IPR011110">
    <property type="entry name" value="Reg_prop"/>
</dbReference>
<dbReference type="InterPro" id="IPR036890">
    <property type="entry name" value="HATPase_C_sf"/>
</dbReference>
<dbReference type="PANTHER" id="PTHR24421:SF62">
    <property type="entry name" value="SENSORY TRANSDUCTION HISTIDINE KINASE"/>
    <property type="match status" value="1"/>
</dbReference>